<feature type="chain" id="PRO_5011520882" description="WD40-like Beta Propeller Repeat" evidence="1">
    <location>
        <begin position="21"/>
        <end position="979"/>
    </location>
</feature>
<evidence type="ECO:0000256" key="1">
    <source>
        <dbReference type="SAM" id="SignalP"/>
    </source>
</evidence>
<evidence type="ECO:0000313" key="3">
    <source>
        <dbReference type="Proteomes" id="UP000198598"/>
    </source>
</evidence>
<dbReference type="OrthoDB" id="9799878at2"/>
<sequence length="979" mass="110670">MLRRHYFTALLLLVALTGRAQSLPILSQNPASLHWYRLTTPHFRVLYPRGFDSTAQRTANRLESLYEPASASLGKQPRPISVLLQNQTTNSNGFVTLFPRRSEFYAVAPQDPGLSGTLNWLDLLAVHEYRHVVQNDKALQGYGRVLYTLLGSVGLEFPLQTVPDWFAEGDAVSNETLLSNSGRGRIPNFDLGMRANLLAGKQFDYPKAVGGSFRDNVPNHYVLGYFMTTYLKRSFGPDVWSRVLNRNYRRWPFPFAFSASIKDETGLRTEDLYRKTMDDLTETWQKQQERLVITPATTFPVSAEKQQLPRPVFTNYQHPQFLTDSTVLCVKSGLGDTPRLVILGKDQQEKQKFVQGFTNDPGLLSATSAKACWIEYGYDPRWGQRIYSNIRLLDLKTGKVTRLTHRARYTVAALSPDNTKLVVVDNTDRYMVRLLILDAKTGRILKALPNPDNEFYQHPRWYEDSKTLSVIALKDGRKTIQRVDSESGMHANLLPSVNENISNPQPWGKYVLYNSPRSGIDNLYAVDVTSKQVFQITSRPLAAYHVAVSPSGTRLAFDDFSATGYRIADMPLNPADWKPVTEPAQEQPLRYFGALPKLEPGGALGRRILSSDSAASTTTTYTSSRFRRLPNVINVYSWGPTVASTGQALSVGLTSQDLLSTTQIGVGYTYNQSERVGNAYALLSYQGLFPILDLSFQHGTRSTSLYIDRALPLDSLRTDRWQYDQLTAGFRVPLQLTNSKYIQGISLAAYYNYLHVTGYDLPFRYVSDVGSQGSVNALTYGISYSRLLRQSKRDVAPRWGQSLSATYRNTPFGGRLNAEQWGVQANVYFPGLAKHHSLRLRGGYQQQAQGTYQFSAIVFYPRGQLYIADDQIKAGSVEYRLPIADTHWSLGRWLYVQRIKANGFYDMAQGQSSVEIRDIFGRLRGYETQRRMYQTAGLDVSFVFNALRLRTPFEAGFRTIYNVTTHQWLVQPLVIDIGF</sequence>
<dbReference type="EMBL" id="FOLQ01000008">
    <property type="protein sequence ID" value="SFD91507.1"/>
    <property type="molecule type" value="Genomic_DNA"/>
</dbReference>
<dbReference type="Gene3D" id="2.120.10.30">
    <property type="entry name" value="TolB, C-terminal domain"/>
    <property type="match status" value="1"/>
</dbReference>
<keyword evidence="3" id="KW-1185">Reference proteome</keyword>
<gene>
    <name evidence="2" type="ORF">SAMN05216167_108179</name>
</gene>
<dbReference type="SUPFAM" id="SSF69304">
    <property type="entry name" value="Tricorn protease N-terminal domain"/>
    <property type="match status" value="1"/>
</dbReference>
<dbReference type="Proteomes" id="UP000198598">
    <property type="component" value="Unassembled WGS sequence"/>
</dbReference>
<dbReference type="PANTHER" id="PTHR36842:SF1">
    <property type="entry name" value="PROTEIN TOLB"/>
    <property type="match status" value="1"/>
</dbReference>
<dbReference type="RefSeq" id="WP_093829578.1">
    <property type="nucleotide sequence ID" value="NZ_FOLQ01000008.1"/>
</dbReference>
<name>A0A1I1W8N4_9BACT</name>
<organism evidence="2 3">
    <name type="scientific">Spirosoma endophyticum</name>
    <dbReference type="NCBI Taxonomy" id="662367"/>
    <lineage>
        <taxon>Bacteria</taxon>
        <taxon>Pseudomonadati</taxon>
        <taxon>Bacteroidota</taxon>
        <taxon>Cytophagia</taxon>
        <taxon>Cytophagales</taxon>
        <taxon>Cytophagaceae</taxon>
        <taxon>Spirosoma</taxon>
    </lineage>
</organism>
<evidence type="ECO:0000313" key="2">
    <source>
        <dbReference type="EMBL" id="SFD91507.1"/>
    </source>
</evidence>
<keyword evidence="1" id="KW-0732">Signal</keyword>
<proteinExistence type="predicted"/>
<reference evidence="2 3" key="1">
    <citation type="submission" date="2016-10" db="EMBL/GenBank/DDBJ databases">
        <authorList>
            <person name="de Groot N.N."/>
        </authorList>
    </citation>
    <scope>NUCLEOTIDE SEQUENCE [LARGE SCALE GENOMIC DNA]</scope>
    <source>
        <strain evidence="2 3">DSM 26130</strain>
    </source>
</reference>
<dbReference type="PANTHER" id="PTHR36842">
    <property type="entry name" value="PROTEIN TOLB HOMOLOG"/>
    <property type="match status" value="1"/>
</dbReference>
<dbReference type="STRING" id="662367.SAMN05216167_108179"/>
<evidence type="ECO:0008006" key="4">
    <source>
        <dbReference type="Google" id="ProtNLM"/>
    </source>
</evidence>
<dbReference type="AlphaFoldDB" id="A0A1I1W8N4"/>
<dbReference type="InterPro" id="IPR011042">
    <property type="entry name" value="6-blade_b-propeller_TolB-like"/>
</dbReference>
<protein>
    <recommendedName>
        <fullName evidence="4">WD40-like Beta Propeller Repeat</fullName>
    </recommendedName>
</protein>
<feature type="signal peptide" evidence="1">
    <location>
        <begin position="1"/>
        <end position="20"/>
    </location>
</feature>
<accession>A0A1I1W8N4</accession>